<dbReference type="Proteomes" id="UP000219440">
    <property type="component" value="Unassembled WGS sequence"/>
</dbReference>
<accession>A0A2C8ZW75</accession>
<dbReference type="OrthoDB" id="1253990at2"/>
<proteinExistence type="predicted"/>
<gene>
    <name evidence="2" type="ORF">SAMN06296378_2114</name>
</gene>
<dbReference type="AlphaFoldDB" id="A0A2C8ZW75"/>
<evidence type="ECO:0000259" key="1">
    <source>
        <dbReference type="Pfam" id="PF02464"/>
    </source>
</evidence>
<dbReference type="Gene3D" id="3.90.950.20">
    <property type="entry name" value="CinA-like"/>
    <property type="match status" value="1"/>
</dbReference>
<keyword evidence="3" id="KW-1185">Reference proteome</keyword>
<dbReference type="InterPro" id="IPR036653">
    <property type="entry name" value="CinA-like_C"/>
</dbReference>
<reference evidence="2 3" key="1">
    <citation type="submission" date="2017-09" db="EMBL/GenBank/DDBJ databases">
        <authorList>
            <person name="Ehlers B."/>
            <person name="Leendertz F.H."/>
        </authorList>
    </citation>
    <scope>NUCLEOTIDE SEQUENCE [LARGE SCALE GENOMIC DNA]</scope>
    <source>
        <strain evidence="2 3">CGMCC 1.05381</strain>
    </source>
</reference>
<dbReference type="InterPro" id="IPR008136">
    <property type="entry name" value="CinA_C"/>
</dbReference>
<protein>
    <submittedName>
        <fullName evidence="2">Nicotinamide-nucleotide amidase</fullName>
    </submittedName>
</protein>
<dbReference type="RefSeq" id="WP_097061186.1">
    <property type="nucleotide sequence ID" value="NZ_BMLC01000003.1"/>
</dbReference>
<sequence>MTSTQAQDVASLSARIIGLLTARHHTIAVAESLTGGLLVAELIRTPGASAVVSGGVVAYNTELKHTVLGVNAEVLALHGAVHPDVAAQMAVGVREHLAVAGQPAHIGISTTGVAGPDPQDGRPVGTVYLGFAIGSDVRTRHLQLSGSREAIREAVVYESLLELEALLAHSRE</sequence>
<dbReference type="SUPFAM" id="SSF142433">
    <property type="entry name" value="CinA-like"/>
    <property type="match status" value="1"/>
</dbReference>
<evidence type="ECO:0000313" key="3">
    <source>
        <dbReference type="Proteomes" id="UP000219440"/>
    </source>
</evidence>
<dbReference type="EMBL" id="OCST01000004">
    <property type="protein sequence ID" value="SOE70004.1"/>
    <property type="molecule type" value="Genomic_DNA"/>
</dbReference>
<name>A0A2C8ZW75_9MICO</name>
<dbReference type="Pfam" id="PF02464">
    <property type="entry name" value="CinA"/>
    <property type="match status" value="1"/>
</dbReference>
<feature type="domain" description="CinA C-terminal" evidence="1">
    <location>
        <begin position="11"/>
        <end position="165"/>
    </location>
</feature>
<dbReference type="NCBIfam" id="TIGR00199">
    <property type="entry name" value="PncC_domain"/>
    <property type="match status" value="1"/>
</dbReference>
<organism evidence="2 3">
    <name type="scientific">Salinibacterium xinjiangense</name>
    <dbReference type="NCBI Taxonomy" id="386302"/>
    <lineage>
        <taxon>Bacteria</taxon>
        <taxon>Bacillati</taxon>
        <taxon>Actinomycetota</taxon>
        <taxon>Actinomycetes</taxon>
        <taxon>Micrococcales</taxon>
        <taxon>Microbacteriaceae</taxon>
        <taxon>Salinibacterium</taxon>
    </lineage>
</organism>
<evidence type="ECO:0000313" key="2">
    <source>
        <dbReference type="EMBL" id="SOE70004.1"/>
    </source>
</evidence>